<dbReference type="PANTHER" id="PTHR13696">
    <property type="entry name" value="P-LOOP CONTAINING NUCLEOSIDE TRIPHOSPHATE HYDROLASE"/>
    <property type="match status" value="1"/>
</dbReference>
<evidence type="ECO:0000259" key="1">
    <source>
        <dbReference type="Pfam" id="PF13614"/>
    </source>
</evidence>
<dbReference type="InterPro" id="IPR050678">
    <property type="entry name" value="DNA_Partitioning_ATPase"/>
</dbReference>
<dbReference type="PANTHER" id="PTHR13696:SF99">
    <property type="entry name" value="COBYRINIC ACID AC-DIAMIDE SYNTHASE"/>
    <property type="match status" value="1"/>
</dbReference>
<gene>
    <name evidence="2" type="primary">parA-4</name>
    <name evidence="2" type="ORF">HLUCCA11_20610</name>
</gene>
<dbReference type="InterPro" id="IPR025669">
    <property type="entry name" value="AAA_dom"/>
</dbReference>
<reference evidence="2 3" key="1">
    <citation type="submission" date="2015-09" db="EMBL/GenBank/DDBJ databases">
        <title>Identification and resolution of microdiversity through metagenomic sequencing of parallel consortia.</title>
        <authorList>
            <person name="Nelson W.C."/>
            <person name="Romine M.F."/>
            <person name="Lindemann S.R."/>
        </authorList>
    </citation>
    <scope>NUCLEOTIDE SEQUENCE [LARGE SCALE GENOMIC DNA]</scope>
    <source>
        <strain evidence="2">Ana</strain>
    </source>
</reference>
<dbReference type="InterPro" id="IPR027417">
    <property type="entry name" value="P-loop_NTPase"/>
</dbReference>
<sequence>MKTIAIYHNKGGVGKTTTAVNLAAAFQNKGKKVLLVDIDAQANSTFATGLIKFQFEEEDNLKEKNVLQLISSGDFDFVPDIVRKSKGFNTPEIDVIPSHIMLIDEQQRLNRSAASRFRLNNKLQRVEDDYDIVIVDAPPSRDLYAEIALVAADYLIIPSDMKPFSNQGLNNVKNYVQEVNETRSSIKKEPLNVLGVLPSKILTNSKYLEFVFPKQRSAVIERYDLPVLDTVIYERTALSSCINQTLTMGNLEIPDPKSIFEFDRNSDSVKEFRNLSYEVMQKIGV</sequence>
<dbReference type="CDD" id="cd02042">
    <property type="entry name" value="ParAB_family"/>
    <property type="match status" value="1"/>
</dbReference>
<evidence type="ECO:0000313" key="3">
    <source>
        <dbReference type="Proteomes" id="UP000050465"/>
    </source>
</evidence>
<comment type="caution">
    <text evidence="2">The sequence shown here is derived from an EMBL/GenBank/DDBJ whole genome shotgun (WGS) entry which is preliminary data.</text>
</comment>
<dbReference type="Pfam" id="PF13614">
    <property type="entry name" value="AAA_31"/>
    <property type="match status" value="1"/>
</dbReference>
<evidence type="ECO:0000313" key="2">
    <source>
        <dbReference type="EMBL" id="KPQ32789.1"/>
    </source>
</evidence>
<dbReference type="SUPFAM" id="SSF52540">
    <property type="entry name" value="P-loop containing nucleoside triphosphate hydrolases"/>
    <property type="match status" value="1"/>
</dbReference>
<name>A0A0P7YR86_9CYAN</name>
<dbReference type="Proteomes" id="UP000050465">
    <property type="component" value="Unassembled WGS sequence"/>
</dbReference>
<dbReference type="STRING" id="1666911.HLUCCA11_20610"/>
<proteinExistence type="predicted"/>
<dbReference type="EMBL" id="LJZR01000046">
    <property type="protein sequence ID" value="KPQ32789.1"/>
    <property type="molecule type" value="Genomic_DNA"/>
</dbReference>
<dbReference type="Gene3D" id="3.40.50.300">
    <property type="entry name" value="P-loop containing nucleotide triphosphate hydrolases"/>
    <property type="match status" value="1"/>
</dbReference>
<dbReference type="PATRIC" id="fig|1666911.3.peg.3084"/>
<accession>A0A0P7YR86</accession>
<dbReference type="PRINTS" id="PR00091">
    <property type="entry name" value="NITROGNASEII"/>
</dbReference>
<dbReference type="AlphaFoldDB" id="A0A0P7YR86"/>
<organism evidence="2 3">
    <name type="scientific">Phormidesmis priestleyi Ana</name>
    <dbReference type="NCBI Taxonomy" id="1666911"/>
    <lineage>
        <taxon>Bacteria</taxon>
        <taxon>Bacillati</taxon>
        <taxon>Cyanobacteriota</taxon>
        <taxon>Cyanophyceae</taxon>
        <taxon>Leptolyngbyales</taxon>
        <taxon>Leptolyngbyaceae</taxon>
        <taxon>Phormidesmis</taxon>
    </lineage>
</organism>
<protein>
    <submittedName>
        <fullName evidence="2">Chromosome partitioning protein</fullName>
    </submittedName>
</protein>
<feature type="domain" description="AAA" evidence="1">
    <location>
        <begin position="1"/>
        <end position="183"/>
    </location>
</feature>